<dbReference type="EMBL" id="BAAABX010000003">
    <property type="protein sequence ID" value="GAA0384350.1"/>
    <property type="molecule type" value="Genomic_DNA"/>
</dbReference>
<reference evidence="1 2" key="1">
    <citation type="journal article" date="2019" name="Int. J. Syst. Evol. Microbiol.">
        <title>The Global Catalogue of Microorganisms (GCM) 10K type strain sequencing project: providing services to taxonomists for standard genome sequencing and annotation.</title>
        <authorList>
            <consortium name="The Broad Institute Genomics Platform"/>
            <consortium name="The Broad Institute Genome Sequencing Center for Infectious Disease"/>
            <person name="Wu L."/>
            <person name="Ma J."/>
        </authorList>
    </citation>
    <scope>NUCLEOTIDE SEQUENCE [LARGE SCALE GENOMIC DNA]</scope>
    <source>
        <strain evidence="1 2">JCM 4788</strain>
    </source>
</reference>
<dbReference type="RefSeq" id="WP_344018517.1">
    <property type="nucleotide sequence ID" value="NZ_BAAABX010000003.1"/>
</dbReference>
<sequence length="90" mass="9676">MEDQMESDQRADSNADCYRTPVIQAAARHVGHAIAAVDPVVNIAEYAGDDHDLNTVQELTHAVAGVLHGLDVLDRVMTDWGVSGHVGEAR</sequence>
<accession>A0ABN0Y5W6</accession>
<protein>
    <submittedName>
        <fullName evidence="1">Uncharacterized protein</fullName>
    </submittedName>
</protein>
<gene>
    <name evidence="1" type="ORF">GCM10010357_01540</name>
</gene>
<dbReference type="Proteomes" id="UP001500879">
    <property type="component" value="Unassembled WGS sequence"/>
</dbReference>
<evidence type="ECO:0000313" key="2">
    <source>
        <dbReference type="Proteomes" id="UP001500879"/>
    </source>
</evidence>
<name>A0ABN0Y5W6_9ACTN</name>
<evidence type="ECO:0000313" key="1">
    <source>
        <dbReference type="EMBL" id="GAA0384350.1"/>
    </source>
</evidence>
<proteinExistence type="predicted"/>
<organism evidence="1 2">
    <name type="scientific">Streptomyces luteireticuli</name>
    <dbReference type="NCBI Taxonomy" id="173858"/>
    <lineage>
        <taxon>Bacteria</taxon>
        <taxon>Bacillati</taxon>
        <taxon>Actinomycetota</taxon>
        <taxon>Actinomycetes</taxon>
        <taxon>Kitasatosporales</taxon>
        <taxon>Streptomycetaceae</taxon>
        <taxon>Streptomyces</taxon>
    </lineage>
</organism>
<keyword evidence="2" id="KW-1185">Reference proteome</keyword>
<comment type="caution">
    <text evidence="1">The sequence shown here is derived from an EMBL/GenBank/DDBJ whole genome shotgun (WGS) entry which is preliminary data.</text>
</comment>